<dbReference type="EMBL" id="FXUA01000003">
    <property type="protein sequence ID" value="SMP22293.1"/>
    <property type="molecule type" value="Genomic_DNA"/>
</dbReference>
<sequence>MRIMGQEDQYAIPFRTIRISRALGHMTKKISMSLILILIGVACYAQKDINVVKWTMSETQFELKVFSDYEMDVARPNTEIILFRNGQEIIKDSISIYNGYFENRFEDMNSDGFNDILIYQGSGARANETYNLYIYQANTNDFKKVIAFNEYPNISPTDEKGVLVSMILTGVVDYKFFFLKDNGELIDLRITVIDENRDGKEYEKGLKEAKKYVAQNL</sequence>
<gene>
    <name evidence="1" type="ORF">SAMN06265367_103428</name>
</gene>
<evidence type="ECO:0000313" key="2">
    <source>
        <dbReference type="Proteomes" id="UP001157915"/>
    </source>
</evidence>
<dbReference type="InterPro" id="IPR058087">
    <property type="entry name" value="XAC2610_dom"/>
</dbReference>
<organism evidence="1 2">
    <name type="scientific">Algoriphagus winogradskyi</name>
    <dbReference type="NCBI Taxonomy" id="237017"/>
    <lineage>
        <taxon>Bacteria</taxon>
        <taxon>Pseudomonadati</taxon>
        <taxon>Bacteroidota</taxon>
        <taxon>Cytophagia</taxon>
        <taxon>Cytophagales</taxon>
        <taxon>Cyclobacteriaceae</taxon>
        <taxon>Algoriphagus</taxon>
    </lineage>
</organism>
<reference evidence="1 2" key="1">
    <citation type="submission" date="2017-05" db="EMBL/GenBank/DDBJ databases">
        <authorList>
            <person name="Varghese N."/>
            <person name="Submissions S."/>
        </authorList>
    </citation>
    <scope>NUCLEOTIDE SEQUENCE [LARGE SCALE GENOMIC DNA]</scope>
    <source>
        <strain evidence="1 2">DSM 15360</strain>
    </source>
</reference>
<dbReference type="NCBIfam" id="NF047539">
    <property type="entry name" value="XAC2610_fam"/>
    <property type="match status" value="1"/>
</dbReference>
<keyword evidence="2" id="KW-1185">Reference proteome</keyword>
<dbReference type="Proteomes" id="UP001157915">
    <property type="component" value="Unassembled WGS sequence"/>
</dbReference>
<protein>
    <recommendedName>
        <fullName evidence="3">VCBS repeat-containing protein</fullName>
    </recommendedName>
</protein>
<proteinExistence type="predicted"/>
<comment type="caution">
    <text evidence="1">The sequence shown here is derived from an EMBL/GenBank/DDBJ whole genome shotgun (WGS) entry which is preliminary data.</text>
</comment>
<name>A0ABY1P0X3_9BACT</name>
<evidence type="ECO:0008006" key="3">
    <source>
        <dbReference type="Google" id="ProtNLM"/>
    </source>
</evidence>
<accession>A0ABY1P0X3</accession>
<evidence type="ECO:0000313" key="1">
    <source>
        <dbReference type="EMBL" id="SMP22293.1"/>
    </source>
</evidence>